<dbReference type="Pfam" id="PF08125">
    <property type="entry name" value="Mannitol_dh_C"/>
    <property type="match status" value="1"/>
</dbReference>
<dbReference type="InterPro" id="IPR036291">
    <property type="entry name" value="NAD(P)-bd_dom_sf"/>
</dbReference>
<dbReference type="Proteomes" id="UP000052979">
    <property type="component" value="Unassembled WGS sequence"/>
</dbReference>
<dbReference type="KEGG" id="rtc:APU90_03655"/>
<dbReference type="KEGG" id="rtx:TI83_02815"/>
<keyword evidence="4 7" id="KW-0560">Oxidoreductase</keyword>
<dbReference type="GO" id="GO:0008926">
    <property type="term" value="F:mannitol-1-phosphate 5-dehydrogenase activity"/>
    <property type="evidence" value="ECO:0007669"/>
    <property type="project" value="UniProtKB-UniRule"/>
</dbReference>
<dbReference type="EMBL" id="PSWU01000004">
    <property type="protein sequence ID" value="PPI16309.1"/>
    <property type="molecule type" value="Genomic_DNA"/>
</dbReference>
<dbReference type="AlphaFoldDB" id="A0A0C5BD89"/>
<evidence type="ECO:0000313" key="12">
    <source>
        <dbReference type="Proteomes" id="UP000052979"/>
    </source>
</evidence>
<proteinExistence type="inferred from homology"/>
<dbReference type="Pfam" id="PF01232">
    <property type="entry name" value="Mannitol_dh"/>
    <property type="match status" value="1"/>
</dbReference>
<dbReference type="SUPFAM" id="SSF51735">
    <property type="entry name" value="NAD(P)-binding Rossmann-fold domains"/>
    <property type="match status" value="1"/>
</dbReference>
<dbReference type="GO" id="GO:0005829">
    <property type="term" value="C:cytosol"/>
    <property type="evidence" value="ECO:0007669"/>
    <property type="project" value="TreeGrafter"/>
</dbReference>
<feature type="domain" description="Mannitol dehydrogenase N-terminal" evidence="8">
    <location>
        <begin position="3"/>
        <end position="196"/>
    </location>
</feature>
<dbReference type="HAMAP" id="MF_00196">
    <property type="entry name" value="Mannitol_dehydrog"/>
    <property type="match status" value="1"/>
</dbReference>
<evidence type="ECO:0000256" key="4">
    <source>
        <dbReference type="ARBA" id="ARBA00023002"/>
    </source>
</evidence>
<evidence type="ECO:0000259" key="9">
    <source>
        <dbReference type="Pfam" id="PF08125"/>
    </source>
</evidence>
<dbReference type="PATRIC" id="fig|145458.7.peg.663"/>
<dbReference type="InterPro" id="IPR000669">
    <property type="entry name" value="Mannitol_DH"/>
</dbReference>
<dbReference type="InterPro" id="IPR013118">
    <property type="entry name" value="Mannitol_DH_C"/>
</dbReference>
<evidence type="ECO:0000313" key="13">
    <source>
        <dbReference type="Proteomes" id="UP000237966"/>
    </source>
</evidence>
<comment type="caution">
    <text evidence="10">The sequence shown here is derived from an EMBL/GenBank/DDBJ whole genome shotgun (WGS) entry which is preliminary data.</text>
</comment>
<dbReference type="EC" id="1.1.1.17" evidence="2 7"/>
<evidence type="ECO:0000259" key="8">
    <source>
        <dbReference type="Pfam" id="PF01232"/>
    </source>
</evidence>
<dbReference type="SUPFAM" id="SSF48179">
    <property type="entry name" value="6-phosphogluconate dehydrogenase C-terminal domain-like"/>
    <property type="match status" value="1"/>
</dbReference>
<evidence type="ECO:0000256" key="5">
    <source>
        <dbReference type="ARBA" id="ARBA00023027"/>
    </source>
</evidence>
<evidence type="ECO:0000256" key="3">
    <source>
        <dbReference type="ARBA" id="ARBA00016219"/>
    </source>
</evidence>
<evidence type="ECO:0000256" key="7">
    <source>
        <dbReference type="HAMAP-Rule" id="MF_00196"/>
    </source>
</evidence>
<dbReference type="GO" id="GO:0019592">
    <property type="term" value="P:mannitol catabolic process"/>
    <property type="evidence" value="ECO:0007669"/>
    <property type="project" value="TreeGrafter"/>
</dbReference>
<dbReference type="eggNOG" id="COG0246">
    <property type="taxonomic scope" value="Bacteria"/>
</dbReference>
<feature type="domain" description="Mannitol dehydrogenase C-terminal" evidence="9">
    <location>
        <begin position="203"/>
        <end position="346"/>
    </location>
</feature>
<dbReference type="PANTHER" id="PTHR30524">
    <property type="entry name" value="MANNITOL-1-PHOSPHATE 5-DEHYDROGENASE"/>
    <property type="match status" value="1"/>
</dbReference>
<dbReference type="Gene3D" id="1.10.1040.10">
    <property type="entry name" value="N-(1-d-carboxylethyl)-l-norvaline Dehydrogenase, domain 2"/>
    <property type="match status" value="1"/>
</dbReference>
<reference evidence="11 13" key="2">
    <citation type="submission" date="2018-02" db="EMBL/GenBank/DDBJ databases">
        <title>Bacteriophage NCPPB3778 and a type I-E CRISPR drive the evolution of the US Biological Select Agent, Rathayibacter toxicus.</title>
        <authorList>
            <person name="Davis E.W.II."/>
            <person name="Tabima J.F."/>
            <person name="Weisberg A.J."/>
            <person name="Lopes L.D."/>
            <person name="Wiseman M.S."/>
            <person name="Wiseman M.S."/>
            <person name="Pupko T."/>
            <person name="Belcher M.S."/>
            <person name="Sechler A.J."/>
            <person name="Tancos M.A."/>
            <person name="Schroeder B.K."/>
            <person name="Murray T.D."/>
            <person name="Luster D.G."/>
            <person name="Schneider W.L."/>
            <person name="Rogers E."/>
            <person name="Andreote F.D."/>
            <person name="Grunwald N.J."/>
            <person name="Putnam M.L."/>
            <person name="Chang J.H."/>
        </authorList>
    </citation>
    <scope>NUCLEOTIDE SEQUENCE [LARGE SCALE GENOMIC DNA]</scope>
    <source>
        <strain evidence="11 13">FH99</strain>
    </source>
</reference>
<protein>
    <recommendedName>
        <fullName evidence="3 7">Mannitol-1-phosphate 5-dehydrogenase</fullName>
        <ecNumber evidence="2 7">1.1.1.17</ecNumber>
    </recommendedName>
</protein>
<keyword evidence="12" id="KW-1185">Reference proteome</keyword>
<dbReference type="InterPro" id="IPR023027">
    <property type="entry name" value="Mannitol_DH_CS"/>
</dbReference>
<dbReference type="InterPro" id="IPR023028">
    <property type="entry name" value="Mannitol_1_phos_5_DH"/>
</dbReference>
<dbReference type="PRINTS" id="PR00084">
    <property type="entry name" value="MTLDHDRGNASE"/>
</dbReference>
<comment type="catalytic activity">
    <reaction evidence="6 7">
        <text>D-mannitol 1-phosphate + NAD(+) = beta-D-fructose 6-phosphate + NADH + H(+)</text>
        <dbReference type="Rhea" id="RHEA:19661"/>
        <dbReference type="ChEBI" id="CHEBI:15378"/>
        <dbReference type="ChEBI" id="CHEBI:57540"/>
        <dbReference type="ChEBI" id="CHEBI:57634"/>
        <dbReference type="ChEBI" id="CHEBI:57945"/>
        <dbReference type="ChEBI" id="CHEBI:61381"/>
        <dbReference type="EC" id="1.1.1.17"/>
    </reaction>
</comment>
<evidence type="ECO:0000313" key="11">
    <source>
        <dbReference type="EMBL" id="PPI16309.1"/>
    </source>
</evidence>
<evidence type="ECO:0000256" key="6">
    <source>
        <dbReference type="ARBA" id="ARBA00048615"/>
    </source>
</evidence>
<evidence type="ECO:0000313" key="10">
    <source>
        <dbReference type="EMBL" id="KKM46197.1"/>
    </source>
</evidence>
<feature type="binding site" evidence="7">
    <location>
        <begin position="4"/>
        <end position="15"/>
    </location>
    <ligand>
        <name>NAD(+)</name>
        <dbReference type="ChEBI" id="CHEBI:57540"/>
    </ligand>
</feature>
<dbReference type="InterPro" id="IPR013328">
    <property type="entry name" value="6PGD_dom2"/>
</dbReference>
<keyword evidence="5 7" id="KW-0520">NAD</keyword>
<dbReference type="RefSeq" id="WP_042733867.1">
    <property type="nucleotide sequence ID" value="NZ_CP010848.1"/>
</dbReference>
<sequence>MPTAVHFGAGNIGRGFIGPILHGAGYDIVFVDISAGLVDRLAVVGSYEVHEVGETPVTRVINRFRAINSRSDADAVVREIASAEIVTTAVGADILRFVAPVIAKGLAARPEKAERLVVMACENAIGATRLLQTEVAAALGLDEWERLRSQVVFADTAVDRIVPQQDSRRRLDVTVESFSEWIIDRTPFEGGEPTLPGVTYVDDLEPYIERKLFTVNTGHTAAAYVGFAAGVHTLSAALALPEAQHTVKAALEDTTVLLIAKHGFSRVEHQAYVEKALARAANPHLRDTVERVGRQPLRKLSRHERFVGPAAELAERGHTPSGLLAAIKAALRFDLPEDPQSVELQMMLATLSPEQFVAEAMGIAFDHPLFPQLVTVVRG</sequence>
<reference evidence="10 12" key="1">
    <citation type="submission" date="2015-04" db="EMBL/GenBank/DDBJ databases">
        <title>Draft genome sequence of Rathayibacter toxicus strain FH-142 (AKA 70134 or CS 32), a Western Australian isolate.</title>
        <authorList>
            <consortium name="Consortium for Microbial Forensics and Genomics (microFORGE)"/>
            <person name="Knight B.M."/>
            <person name="Roberts D.P."/>
            <person name="Lin D."/>
            <person name="Hari K."/>
            <person name="Fletcher J."/>
            <person name="Melcher U."/>
            <person name="Blagden T."/>
            <person name="Luster D.G."/>
            <person name="Sechler A.J."/>
            <person name="Schneider W.L."/>
            <person name="Winegar R.A."/>
        </authorList>
    </citation>
    <scope>NUCLEOTIDE SEQUENCE [LARGE SCALE GENOMIC DNA]</scope>
    <source>
        <strain evidence="10 12">FH142</strain>
    </source>
</reference>
<dbReference type="Proteomes" id="UP000237966">
    <property type="component" value="Unassembled WGS sequence"/>
</dbReference>
<dbReference type="EMBL" id="LBFI01000024">
    <property type="protein sequence ID" value="KKM46197.1"/>
    <property type="molecule type" value="Genomic_DNA"/>
</dbReference>
<dbReference type="InterPro" id="IPR008927">
    <property type="entry name" value="6-PGluconate_DH-like_C_sf"/>
</dbReference>
<accession>A0A0C5BD89</accession>
<dbReference type="OrthoDB" id="271711at2"/>
<dbReference type="PANTHER" id="PTHR30524:SF0">
    <property type="entry name" value="ALTRONATE OXIDOREDUCTASE-RELATED"/>
    <property type="match status" value="1"/>
</dbReference>
<gene>
    <name evidence="7" type="primary">mtlD</name>
    <name evidence="11" type="ORF">C5C51_02590</name>
    <name evidence="10" type="ORF">VT73_03840</name>
</gene>
<dbReference type="Gene3D" id="3.40.50.720">
    <property type="entry name" value="NAD(P)-binding Rossmann-like Domain"/>
    <property type="match status" value="1"/>
</dbReference>
<name>A0A0C5BD89_9MICO</name>
<comment type="similarity">
    <text evidence="1 7">Belongs to the mannitol dehydrogenase family.</text>
</comment>
<dbReference type="STRING" id="145458.APU90_03655"/>
<evidence type="ECO:0000256" key="1">
    <source>
        <dbReference type="ARBA" id="ARBA00006541"/>
    </source>
</evidence>
<dbReference type="InterPro" id="IPR013131">
    <property type="entry name" value="Mannitol_DH_N"/>
</dbReference>
<evidence type="ECO:0000256" key="2">
    <source>
        <dbReference type="ARBA" id="ARBA00012939"/>
    </source>
</evidence>
<dbReference type="PROSITE" id="PS00974">
    <property type="entry name" value="MANNITOL_DHGENASE"/>
    <property type="match status" value="1"/>
</dbReference>
<dbReference type="GeneID" id="93667803"/>
<organism evidence="10 12">
    <name type="scientific">Rathayibacter toxicus</name>
    <dbReference type="NCBI Taxonomy" id="145458"/>
    <lineage>
        <taxon>Bacteria</taxon>
        <taxon>Bacillati</taxon>
        <taxon>Actinomycetota</taxon>
        <taxon>Actinomycetes</taxon>
        <taxon>Micrococcales</taxon>
        <taxon>Microbacteriaceae</taxon>
        <taxon>Rathayibacter</taxon>
    </lineage>
</organism>
<dbReference type="NCBIfam" id="NF002652">
    <property type="entry name" value="PRK02318.2-5"/>
    <property type="match status" value="1"/>
</dbReference>